<dbReference type="GO" id="GO:0005739">
    <property type="term" value="C:mitochondrion"/>
    <property type="evidence" value="ECO:0007669"/>
    <property type="project" value="TreeGrafter"/>
</dbReference>
<dbReference type="InterPro" id="IPR050926">
    <property type="entry name" value="Aconitase/IPM_isomerase"/>
</dbReference>
<keyword evidence="3" id="KW-0411">Iron-sulfur</keyword>
<dbReference type="Pfam" id="PF00694">
    <property type="entry name" value="Aconitase_C"/>
    <property type="match status" value="1"/>
</dbReference>
<dbReference type="PROSITE" id="PS00450">
    <property type="entry name" value="ACONITASE_1"/>
    <property type="match status" value="1"/>
</dbReference>
<dbReference type="STRING" id="46835.A0A504YTF7"/>
<evidence type="ECO:0000256" key="4">
    <source>
        <dbReference type="SAM" id="MobiDB-lite"/>
    </source>
</evidence>
<dbReference type="AlphaFoldDB" id="A0A504YTF7"/>
<dbReference type="InterPro" id="IPR000573">
    <property type="entry name" value="AconitaseA/IPMdHydase_ssu_swvl"/>
</dbReference>
<evidence type="ECO:0000256" key="1">
    <source>
        <dbReference type="ARBA" id="ARBA00022723"/>
    </source>
</evidence>
<comment type="caution">
    <text evidence="7">The sequence shown here is derived from an EMBL/GenBank/DDBJ whole genome shotgun (WGS) entry which is preliminary data.</text>
</comment>
<feature type="domain" description="Aconitase/3-isopropylmalate dehydratase large subunit alpha/beta/alpha" evidence="5">
    <location>
        <begin position="2"/>
        <end position="43"/>
    </location>
</feature>
<gene>
    <name evidence="7" type="ORF">FGIG_08036</name>
</gene>
<keyword evidence="8" id="KW-1185">Reference proteome</keyword>
<dbReference type="PANTHER" id="PTHR43160">
    <property type="entry name" value="ACONITATE HYDRATASE B"/>
    <property type="match status" value="1"/>
</dbReference>
<dbReference type="SUPFAM" id="SSF52016">
    <property type="entry name" value="LeuD/IlvD-like"/>
    <property type="match status" value="1"/>
</dbReference>
<feature type="compositionally biased region" description="Basic and acidic residues" evidence="4">
    <location>
        <begin position="189"/>
        <end position="200"/>
    </location>
</feature>
<dbReference type="InterPro" id="IPR036008">
    <property type="entry name" value="Aconitase_4Fe-4S_dom"/>
</dbReference>
<evidence type="ECO:0000259" key="6">
    <source>
        <dbReference type="Pfam" id="PF00694"/>
    </source>
</evidence>
<reference evidence="7 8" key="1">
    <citation type="submission" date="2019-04" db="EMBL/GenBank/DDBJ databases">
        <title>Annotation for the trematode Fasciola gigantica.</title>
        <authorList>
            <person name="Choi Y.-J."/>
        </authorList>
    </citation>
    <scope>NUCLEOTIDE SEQUENCE [LARGE SCALE GENOMIC DNA]</scope>
    <source>
        <strain evidence="7">Uganda_cow_1</strain>
    </source>
</reference>
<dbReference type="InterPro" id="IPR018136">
    <property type="entry name" value="Aconitase_4Fe-4S_BS"/>
</dbReference>
<evidence type="ECO:0000256" key="3">
    <source>
        <dbReference type="ARBA" id="ARBA00023014"/>
    </source>
</evidence>
<proteinExistence type="predicted"/>
<dbReference type="GO" id="GO:0006099">
    <property type="term" value="P:tricarboxylic acid cycle"/>
    <property type="evidence" value="ECO:0007669"/>
    <property type="project" value="TreeGrafter"/>
</dbReference>
<protein>
    <submittedName>
        <fullName evidence="7">Aconitase</fullName>
    </submittedName>
</protein>
<dbReference type="GO" id="GO:0005829">
    <property type="term" value="C:cytosol"/>
    <property type="evidence" value="ECO:0007669"/>
    <property type="project" value="TreeGrafter"/>
</dbReference>
<organism evidence="7 8">
    <name type="scientific">Fasciola gigantica</name>
    <name type="common">Giant liver fluke</name>
    <dbReference type="NCBI Taxonomy" id="46835"/>
    <lineage>
        <taxon>Eukaryota</taxon>
        <taxon>Metazoa</taxon>
        <taxon>Spiralia</taxon>
        <taxon>Lophotrochozoa</taxon>
        <taxon>Platyhelminthes</taxon>
        <taxon>Trematoda</taxon>
        <taxon>Digenea</taxon>
        <taxon>Plagiorchiida</taxon>
        <taxon>Echinostomata</taxon>
        <taxon>Echinostomatoidea</taxon>
        <taxon>Fasciolidae</taxon>
        <taxon>Fasciola</taxon>
    </lineage>
</organism>
<evidence type="ECO:0000313" key="7">
    <source>
        <dbReference type="EMBL" id="TPP61068.1"/>
    </source>
</evidence>
<dbReference type="InterPro" id="IPR015931">
    <property type="entry name" value="Acnase/IPM_dHydase_lsu_aba_1/3"/>
</dbReference>
<dbReference type="GO" id="GO:0003994">
    <property type="term" value="F:aconitate hydratase activity"/>
    <property type="evidence" value="ECO:0007669"/>
    <property type="project" value="TreeGrafter"/>
</dbReference>
<dbReference type="EMBL" id="SUNJ01008654">
    <property type="protein sequence ID" value="TPP61068.1"/>
    <property type="molecule type" value="Genomic_DNA"/>
</dbReference>
<keyword evidence="2" id="KW-0408">Iron</keyword>
<accession>A0A504YTF7</accession>
<dbReference type="PANTHER" id="PTHR43160:SF3">
    <property type="entry name" value="ACONITATE HYDRATASE, MITOCHONDRIAL"/>
    <property type="match status" value="1"/>
</dbReference>
<evidence type="ECO:0000256" key="2">
    <source>
        <dbReference type="ARBA" id="ARBA00023004"/>
    </source>
</evidence>
<dbReference type="OrthoDB" id="2224430at2759"/>
<feature type="domain" description="Aconitase A/isopropylmalate dehydratase small subunit swivel" evidence="6">
    <location>
        <begin position="298"/>
        <end position="411"/>
    </location>
</feature>
<dbReference type="Proteomes" id="UP000316759">
    <property type="component" value="Unassembled WGS sequence"/>
</dbReference>
<keyword evidence="1" id="KW-0479">Metal-binding</keyword>
<name>A0A504YTF7_FASGI</name>
<evidence type="ECO:0000259" key="5">
    <source>
        <dbReference type="Pfam" id="PF00330"/>
    </source>
</evidence>
<dbReference type="InterPro" id="IPR001030">
    <property type="entry name" value="Acoase/IPM_deHydtase_lsu_aba"/>
</dbReference>
<dbReference type="Gene3D" id="3.30.499.10">
    <property type="entry name" value="Aconitase, domain 3"/>
    <property type="match status" value="2"/>
</dbReference>
<dbReference type="SUPFAM" id="SSF53732">
    <property type="entry name" value="Aconitase iron-sulfur domain"/>
    <property type="match status" value="2"/>
</dbReference>
<dbReference type="Pfam" id="PF00330">
    <property type="entry name" value="Aconitase"/>
    <property type="match status" value="1"/>
</dbReference>
<dbReference type="GO" id="GO:0046872">
    <property type="term" value="F:metal ion binding"/>
    <property type="evidence" value="ECO:0007669"/>
    <property type="project" value="UniProtKB-KW"/>
</dbReference>
<dbReference type="InterPro" id="IPR015928">
    <property type="entry name" value="Aconitase/3IPM_dehydase_swvl"/>
</dbReference>
<evidence type="ECO:0000313" key="8">
    <source>
        <dbReference type="Proteomes" id="UP000316759"/>
    </source>
</evidence>
<sequence length="413" mass="46014">MTISVGLIGSCTNSSYEDMTRAASLAQQAADKGLKVRWGVRALGVARASVSGPERTRRRVIETPLLSFVHRNFTGRNDAESSHSCVSSPHHKRFTAYVLAGTCRSNPITDGVDRIRRDQVQTTNRPRAAQCLSFYHILDVQDTKKGDRNTIVSSYNRNFTGRNDANPATHAFVTSPEMERHVSGPPANRFRDHRSVDPKSSRLNFSNHLPNWNVKRLHQMTLYDQKSKCTTIISQLRSLPQVPCHLDNISNNMLIGKDTYQAPPANASGITVQVDPKSSRLQLLQPFAKWDGKDLEQMTLLIKIKGKCTTDHISAAGPWLKYRGHLDNISNNMFIGAVNAENGEVNKVMHRPSGQWDSVPAVARRYKAEHVAWCVVGDENYGEGSSREHAALEPRFLGGRAIIVKSFARIHGK</sequence>
<dbReference type="Gene3D" id="3.20.19.10">
    <property type="entry name" value="Aconitase, domain 4"/>
    <property type="match status" value="1"/>
</dbReference>
<dbReference type="GO" id="GO:0051539">
    <property type="term" value="F:4 iron, 4 sulfur cluster binding"/>
    <property type="evidence" value="ECO:0007669"/>
    <property type="project" value="TreeGrafter"/>
</dbReference>
<feature type="region of interest" description="Disordered" evidence="4">
    <location>
        <begin position="176"/>
        <end position="202"/>
    </location>
</feature>